<feature type="non-terminal residue" evidence="7">
    <location>
        <position position="1"/>
    </location>
</feature>
<organism evidence="7">
    <name type="scientific">Lygus hesperus</name>
    <name type="common">Western plant bug</name>
    <dbReference type="NCBI Taxonomy" id="30085"/>
    <lineage>
        <taxon>Eukaryota</taxon>
        <taxon>Metazoa</taxon>
        <taxon>Ecdysozoa</taxon>
        <taxon>Arthropoda</taxon>
        <taxon>Hexapoda</taxon>
        <taxon>Insecta</taxon>
        <taxon>Pterygota</taxon>
        <taxon>Neoptera</taxon>
        <taxon>Paraneoptera</taxon>
        <taxon>Hemiptera</taxon>
        <taxon>Heteroptera</taxon>
        <taxon>Panheteroptera</taxon>
        <taxon>Cimicomorpha</taxon>
        <taxon>Miridae</taxon>
        <taxon>Mirini</taxon>
        <taxon>Lygus</taxon>
    </lineage>
</organism>
<dbReference type="Gene3D" id="4.10.91.10">
    <property type="entry name" value="Cytochrome c oxidase, subunit VIIa"/>
    <property type="match status" value="1"/>
</dbReference>
<proteinExistence type="inferred from homology"/>
<dbReference type="SUPFAM" id="SSF81419">
    <property type="entry name" value="Mitochondrial cytochrome c oxidase subunit VIIa"/>
    <property type="match status" value="1"/>
</dbReference>
<dbReference type="PANTHER" id="PTHR10510:SF11">
    <property type="entry name" value="CYTOCHROME C OXIDASE SUBUNIT 7A, MITOCHONDRIAL"/>
    <property type="match status" value="1"/>
</dbReference>
<evidence type="ECO:0000256" key="6">
    <source>
        <dbReference type="SAM" id="Phobius"/>
    </source>
</evidence>
<name>A0A146KYJ0_LYGHE</name>
<reference evidence="7" key="1">
    <citation type="journal article" date="2016" name="Gigascience">
        <title>De novo construction of an expanded transcriptome assembly for the western tarnished plant bug, Lygus hesperus.</title>
        <authorList>
            <person name="Tassone E.E."/>
            <person name="Geib S.M."/>
            <person name="Hall B."/>
            <person name="Fabrick J.A."/>
            <person name="Brent C.S."/>
            <person name="Hull J.J."/>
        </authorList>
    </citation>
    <scope>NUCLEOTIDE SEQUENCE</scope>
</reference>
<feature type="transmembrane region" description="Helical" evidence="6">
    <location>
        <begin position="71"/>
        <end position="92"/>
    </location>
</feature>
<dbReference type="PANTHER" id="PTHR10510">
    <property type="entry name" value="CYTOCHROME C OXIDASE POLYPEPTIDE 7A"/>
    <property type="match status" value="1"/>
</dbReference>
<evidence type="ECO:0000256" key="3">
    <source>
        <dbReference type="ARBA" id="ARBA00022792"/>
    </source>
</evidence>
<dbReference type="GO" id="GO:0006123">
    <property type="term" value="P:mitochondrial electron transport, cytochrome c to oxygen"/>
    <property type="evidence" value="ECO:0007669"/>
    <property type="project" value="InterPro"/>
</dbReference>
<keyword evidence="6" id="KW-0812">Transmembrane</keyword>
<dbReference type="GO" id="GO:0005743">
    <property type="term" value="C:mitochondrial inner membrane"/>
    <property type="evidence" value="ECO:0007669"/>
    <property type="project" value="UniProtKB-SubCell"/>
</dbReference>
<gene>
    <name evidence="7" type="primary">COX7A2</name>
    <name evidence="7" type="ORF">g.11306</name>
</gene>
<comment type="similarity">
    <text evidence="2">Belongs to the cytochrome c oxidase VIIa family.</text>
</comment>
<evidence type="ECO:0000313" key="7">
    <source>
        <dbReference type="EMBL" id="JAQ01471.1"/>
    </source>
</evidence>
<dbReference type="AlphaFoldDB" id="A0A146KYJ0"/>
<protein>
    <submittedName>
        <fullName evidence="7">Cytochrome c oxidase subunit 7A2, mitochondrial</fullName>
    </submittedName>
</protein>
<sequence length="100" mass="11074">KKVSPNSAFQDDMASQITRLACRSARNLVNHQQVAVRCMSGANPKIVSNQEKFLKEDDTPVYVKGGPLDQVLYRLTMGACVLAIGGFVYNMWDMANPKPK</sequence>
<dbReference type="GO" id="GO:0097250">
    <property type="term" value="P:mitochondrial respirasome assembly"/>
    <property type="evidence" value="ECO:0007669"/>
    <property type="project" value="TreeGrafter"/>
</dbReference>
<keyword evidence="6" id="KW-1133">Transmembrane helix</keyword>
<evidence type="ECO:0000256" key="4">
    <source>
        <dbReference type="ARBA" id="ARBA00023128"/>
    </source>
</evidence>
<accession>A0A146KYJ0</accession>
<evidence type="ECO:0000256" key="5">
    <source>
        <dbReference type="ARBA" id="ARBA00023136"/>
    </source>
</evidence>
<keyword evidence="3" id="KW-0999">Mitochondrion inner membrane</keyword>
<dbReference type="GO" id="GO:0045277">
    <property type="term" value="C:respiratory chain complex IV"/>
    <property type="evidence" value="ECO:0007669"/>
    <property type="project" value="InterPro"/>
</dbReference>
<keyword evidence="5 6" id="KW-0472">Membrane</keyword>
<keyword evidence="4" id="KW-0496">Mitochondrion</keyword>
<dbReference type="GO" id="GO:0002082">
    <property type="term" value="P:regulation of oxidative phosphorylation"/>
    <property type="evidence" value="ECO:0007669"/>
    <property type="project" value="TreeGrafter"/>
</dbReference>
<dbReference type="InterPro" id="IPR003177">
    <property type="entry name" value="Cytc_oxidase_su7a_met"/>
</dbReference>
<dbReference type="EMBL" id="GDHC01017158">
    <property type="protein sequence ID" value="JAQ01471.1"/>
    <property type="molecule type" value="Transcribed_RNA"/>
</dbReference>
<evidence type="ECO:0000256" key="2">
    <source>
        <dbReference type="ARBA" id="ARBA00009331"/>
    </source>
</evidence>
<comment type="subcellular location">
    <subcellularLocation>
        <location evidence="1">Mitochondrion inner membrane</location>
    </subcellularLocation>
</comment>
<evidence type="ECO:0000256" key="1">
    <source>
        <dbReference type="ARBA" id="ARBA00004273"/>
    </source>
</evidence>
<dbReference type="InterPro" id="IPR036539">
    <property type="entry name" value="Cyt_c_oxidase_su7a_sf"/>
</dbReference>